<keyword evidence="4" id="KW-1185">Reference proteome</keyword>
<protein>
    <recommendedName>
        <fullName evidence="2">Azaphilone pigments biosynthesis cluster protein L N-terminal domain-containing protein</fullName>
    </recommendedName>
</protein>
<keyword evidence="1" id="KW-0732">Signal</keyword>
<name>U4LPW6_PYROM</name>
<proteinExistence type="predicted"/>
<dbReference type="EMBL" id="HF936139">
    <property type="protein sequence ID" value="CCX33627.1"/>
    <property type="molecule type" value="Genomic_DNA"/>
</dbReference>
<dbReference type="Pfam" id="PF17111">
    <property type="entry name" value="PigL_N"/>
    <property type="match status" value="1"/>
</dbReference>
<evidence type="ECO:0000313" key="4">
    <source>
        <dbReference type="Proteomes" id="UP000018144"/>
    </source>
</evidence>
<feature type="signal peptide" evidence="1">
    <location>
        <begin position="1"/>
        <end position="17"/>
    </location>
</feature>
<feature type="domain" description="Azaphilone pigments biosynthesis cluster protein L N-terminal" evidence="2">
    <location>
        <begin position="1"/>
        <end position="67"/>
    </location>
</feature>
<dbReference type="AlphaFoldDB" id="U4LPW6"/>
<dbReference type="InterPro" id="IPR031348">
    <property type="entry name" value="PigL_N"/>
</dbReference>
<organism evidence="3 4">
    <name type="scientific">Pyronema omphalodes (strain CBS 100304)</name>
    <name type="common">Pyronema confluens</name>
    <dbReference type="NCBI Taxonomy" id="1076935"/>
    <lineage>
        <taxon>Eukaryota</taxon>
        <taxon>Fungi</taxon>
        <taxon>Dikarya</taxon>
        <taxon>Ascomycota</taxon>
        <taxon>Pezizomycotina</taxon>
        <taxon>Pezizomycetes</taxon>
        <taxon>Pezizales</taxon>
        <taxon>Pyronemataceae</taxon>
        <taxon>Pyronema</taxon>
    </lineage>
</organism>
<gene>
    <name evidence="3" type="ORF">PCON_01498</name>
</gene>
<sequence length="71" mass="7706">MDLLGLSASIASFLSLAIELSKMPTNYSNTVKSAPQEVSGLTIEVEALSHVLEKLVEILRNDDPDINTFSK</sequence>
<accession>U4LPW6</accession>
<dbReference type="Proteomes" id="UP000018144">
    <property type="component" value="Unassembled WGS sequence"/>
</dbReference>
<feature type="chain" id="PRO_5004652547" description="Azaphilone pigments biosynthesis cluster protein L N-terminal domain-containing protein" evidence="1">
    <location>
        <begin position="18"/>
        <end position="71"/>
    </location>
</feature>
<evidence type="ECO:0000313" key="3">
    <source>
        <dbReference type="EMBL" id="CCX33627.1"/>
    </source>
</evidence>
<dbReference type="OrthoDB" id="5430777at2759"/>
<reference evidence="3 4" key="1">
    <citation type="journal article" date="2013" name="PLoS Genet.">
        <title>The genome and development-dependent transcriptomes of Pyronema confluens: a window into fungal evolution.</title>
        <authorList>
            <person name="Traeger S."/>
            <person name="Altegoer F."/>
            <person name="Freitag M."/>
            <person name="Gabaldon T."/>
            <person name="Kempken F."/>
            <person name="Kumar A."/>
            <person name="Marcet-Houben M."/>
            <person name="Poggeler S."/>
            <person name="Stajich J.E."/>
            <person name="Nowrousian M."/>
        </authorList>
    </citation>
    <scope>NUCLEOTIDE SEQUENCE [LARGE SCALE GENOMIC DNA]</scope>
    <source>
        <strain evidence="4">CBS 100304</strain>
        <tissue evidence="3">Vegetative mycelium</tissue>
    </source>
</reference>
<evidence type="ECO:0000259" key="2">
    <source>
        <dbReference type="Pfam" id="PF17111"/>
    </source>
</evidence>
<evidence type="ECO:0000256" key="1">
    <source>
        <dbReference type="SAM" id="SignalP"/>
    </source>
</evidence>